<dbReference type="InterPro" id="IPR012349">
    <property type="entry name" value="Split_barrel_FMN-bd"/>
</dbReference>
<dbReference type="InterPro" id="IPR002563">
    <property type="entry name" value="Flavin_Rdtase-like_dom"/>
</dbReference>
<sequence length="166" mass="18350">MDRLNSEQQHFRNAMANLASAVSILTSAGTAGTVGLTVSSVSSVTDSPATLLVCINQGSELHDIVRQNRKVAINILNASQQELALHFAAMGDSSMQERLAWEVWQHSEHGAPILKQALAILEGEIVEENQIGTHSVFFVRIERIKVTQGDALIYFNRTFHRLPFRL</sequence>
<keyword evidence="3" id="KW-0503">Monooxygenase</keyword>
<keyword evidence="1" id="KW-0560">Oxidoreductase</keyword>
<dbReference type="Gene3D" id="2.30.110.10">
    <property type="entry name" value="Electron Transport, Fmn-binding Protein, Chain A"/>
    <property type="match status" value="1"/>
</dbReference>
<organism evidence="3 4">
    <name type="scientific">Testudinibacter aquarius</name>
    <dbReference type="NCBI Taxonomy" id="1524974"/>
    <lineage>
        <taxon>Bacteria</taxon>
        <taxon>Pseudomonadati</taxon>
        <taxon>Pseudomonadota</taxon>
        <taxon>Gammaproteobacteria</taxon>
        <taxon>Pasteurellales</taxon>
        <taxon>Pasteurellaceae</taxon>
        <taxon>Testudinibacter</taxon>
    </lineage>
</organism>
<feature type="domain" description="Flavin reductase like" evidence="2">
    <location>
        <begin position="15"/>
        <end position="161"/>
    </location>
</feature>
<gene>
    <name evidence="3" type="ORF">EDC16_10842</name>
</gene>
<dbReference type="AlphaFoldDB" id="A0A4R3Y0W0"/>
<comment type="caution">
    <text evidence="3">The sequence shown here is derived from an EMBL/GenBank/DDBJ whole genome shotgun (WGS) entry which is preliminary data.</text>
</comment>
<evidence type="ECO:0000256" key="1">
    <source>
        <dbReference type="ARBA" id="ARBA00023002"/>
    </source>
</evidence>
<dbReference type="SUPFAM" id="SSF50475">
    <property type="entry name" value="FMN-binding split barrel"/>
    <property type="match status" value="1"/>
</dbReference>
<reference evidence="3 4" key="1">
    <citation type="submission" date="2019-03" db="EMBL/GenBank/DDBJ databases">
        <title>Genomic Encyclopedia of Type Strains, Phase IV (KMG-IV): sequencing the most valuable type-strain genomes for metagenomic binning, comparative biology and taxonomic classification.</title>
        <authorList>
            <person name="Goeker M."/>
        </authorList>
    </citation>
    <scope>NUCLEOTIDE SEQUENCE [LARGE SCALE GENOMIC DNA]</scope>
    <source>
        <strain evidence="3 4">DSM 28140</strain>
    </source>
</reference>
<evidence type="ECO:0000313" key="3">
    <source>
        <dbReference type="EMBL" id="TCV85735.1"/>
    </source>
</evidence>
<dbReference type="SMART" id="SM00903">
    <property type="entry name" value="Flavin_Reduct"/>
    <property type="match status" value="1"/>
</dbReference>
<dbReference type="PANTHER" id="PTHR30466">
    <property type="entry name" value="FLAVIN REDUCTASE"/>
    <property type="match status" value="1"/>
</dbReference>
<dbReference type="PANTHER" id="PTHR30466:SF1">
    <property type="entry name" value="FMN REDUCTASE (NADH) RUTF"/>
    <property type="match status" value="1"/>
</dbReference>
<dbReference type="Pfam" id="PF01613">
    <property type="entry name" value="Flavin_Reduct"/>
    <property type="match status" value="1"/>
</dbReference>
<dbReference type="GO" id="GO:0010181">
    <property type="term" value="F:FMN binding"/>
    <property type="evidence" value="ECO:0007669"/>
    <property type="project" value="InterPro"/>
</dbReference>
<dbReference type="GO" id="GO:0004497">
    <property type="term" value="F:monooxygenase activity"/>
    <property type="evidence" value="ECO:0007669"/>
    <property type="project" value="UniProtKB-KW"/>
</dbReference>
<protein>
    <submittedName>
        <fullName evidence="3">4-hydroxyphenylacetate 3-monooxygenase reductase component</fullName>
    </submittedName>
</protein>
<dbReference type="Proteomes" id="UP000294619">
    <property type="component" value="Unassembled WGS sequence"/>
</dbReference>
<name>A0A4R3Y0W0_9PAST</name>
<dbReference type="GO" id="GO:0042602">
    <property type="term" value="F:riboflavin reductase (NADPH) activity"/>
    <property type="evidence" value="ECO:0007669"/>
    <property type="project" value="TreeGrafter"/>
</dbReference>
<evidence type="ECO:0000259" key="2">
    <source>
        <dbReference type="SMART" id="SM00903"/>
    </source>
</evidence>
<dbReference type="GO" id="GO:0006208">
    <property type="term" value="P:pyrimidine nucleobase catabolic process"/>
    <property type="evidence" value="ECO:0007669"/>
    <property type="project" value="TreeGrafter"/>
</dbReference>
<proteinExistence type="predicted"/>
<dbReference type="EMBL" id="SMCP01000008">
    <property type="protein sequence ID" value="TCV85735.1"/>
    <property type="molecule type" value="Genomic_DNA"/>
</dbReference>
<dbReference type="InterPro" id="IPR050268">
    <property type="entry name" value="NADH-dep_flavin_reductase"/>
</dbReference>
<evidence type="ECO:0000313" key="4">
    <source>
        <dbReference type="Proteomes" id="UP000294619"/>
    </source>
</evidence>
<accession>A0A4R3Y0W0</accession>